<reference evidence="9" key="1">
    <citation type="submission" date="2023-08" db="EMBL/GenBank/DDBJ databases">
        <title>A de novo genome assembly of Solanum verrucosum Schlechtendal, a Mexican diploid species geographically isolated from the other diploid A-genome species in potato relatives.</title>
        <authorList>
            <person name="Hosaka K."/>
        </authorList>
    </citation>
    <scope>NUCLEOTIDE SEQUENCE</scope>
    <source>
        <tissue evidence="9">Young leaves</tissue>
    </source>
</reference>
<comment type="subcellular location">
    <subcellularLocation>
        <location evidence="1">Membrane</location>
        <topology evidence="1">Single-pass type I membrane protein</topology>
    </subcellularLocation>
</comment>
<dbReference type="Pfam" id="PF00560">
    <property type="entry name" value="LRR_1"/>
    <property type="match status" value="2"/>
</dbReference>
<keyword evidence="4" id="KW-0677">Repeat</keyword>
<keyword evidence="5" id="KW-0472">Membrane</keyword>
<evidence type="ECO:0000256" key="5">
    <source>
        <dbReference type="ARBA" id="ARBA00023136"/>
    </source>
</evidence>
<evidence type="ECO:0000256" key="7">
    <source>
        <dbReference type="ARBA" id="ARBA00023180"/>
    </source>
</evidence>
<dbReference type="InterPro" id="IPR051716">
    <property type="entry name" value="Plant_RL_S/T_kinase"/>
</dbReference>
<evidence type="ECO:0000313" key="9">
    <source>
        <dbReference type="EMBL" id="WMV13688.1"/>
    </source>
</evidence>
<evidence type="ECO:0000256" key="6">
    <source>
        <dbReference type="ARBA" id="ARBA00023170"/>
    </source>
</evidence>
<evidence type="ECO:0000313" key="10">
    <source>
        <dbReference type="Proteomes" id="UP001234989"/>
    </source>
</evidence>
<accession>A0AAF0TEP5</accession>
<keyword evidence="6" id="KW-0675">Receptor</keyword>
<feature type="chain" id="PRO_5042296504" evidence="8">
    <location>
        <begin position="22"/>
        <end position="323"/>
    </location>
</feature>
<protein>
    <submittedName>
        <fullName evidence="9">Uncharacterized protein</fullName>
    </submittedName>
</protein>
<evidence type="ECO:0000256" key="8">
    <source>
        <dbReference type="SAM" id="SignalP"/>
    </source>
</evidence>
<dbReference type="SUPFAM" id="SSF52058">
    <property type="entry name" value="L domain-like"/>
    <property type="match status" value="1"/>
</dbReference>
<gene>
    <name evidence="9" type="ORF">MTR67_007073</name>
</gene>
<evidence type="ECO:0000256" key="2">
    <source>
        <dbReference type="ARBA" id="ARBA00022614"/>
    </source>
</evidence>
<keyword evidence="3 8" id="KW-0732">Signal</keyword>
<dbReference type="InterPro" id="IPR032675">
    <property type="entry name" value="LRR_dom_sf"/>
</dbReference>
<dbReference type="PANTHER" id="PTHR48053">
    <property type="entry name" value="LEUCINE RICH REPEAT FAMILY PROTEIN, EXPRESSED"/>
    <property type="match status" value="1"/>
</dbReference>
<keyword evidence="7" id="KW-0325">Glycoprotein</keyword>
<dbReference type="PANTHER" id="PTHR48053:SF164">
    <property type="entry name" value="LEUCINE-RICH REPEAT-CONTAINING N-TERMINAL PLANT-TYPE DOMAIN-CONTAINING PROTEIN"/>
    <property type="match status" value="1"/>
</dbReference>
<keyword evidence="2" id="KW-0433">Leucine-rich repeat</keyword>
<sequence>MNAMRTHQSSTLPLLWILATGMRVGNVRPYIWIRNVGKALPNSANPFTYIYTLTSSPSEVLYTCHLPEPNASQNSDYSPLKSTTLVVLLGWLGAKQKHLKRYAECYCVILEKFQKQDHALMRMIKGCIVDSAPVAAPDPQNLESLALSDNFLTGSILSNFCFTVQALSLLIMAENKPSRNFPLELLNCTRPCDYWISPVTTLEEYFLEASKGLESLTCLIFNNNNFTGNILPQTGNLTNLEDLYLIHNMLSGRIPVEIGKLQRLCELHLWKPVVSSISDAIGRLKNLVILQLTQNDLSSPVPSSLGYCKKHEKLAFVDNKLSG</sequence>
<dbReference type="Proteomes" id="UP001234989">
    <property type="component" value="Chromosome 2"/>
</dbReference>
<dbReference type="InterPro" id="IPR001611">
    <property type="entry name" value="Leu-rich_rpt"/>
</dbReference>
<dbReference type="EMBL" id="CP133613">
    <property type="protein sequence ID" value="WMV13688.1"/>
    <property type="molecule type" value="Genomic_DNA"/>
</dbReference>
<name>A0AAF0TEP5_SOLVR</name>
<evidence type="ECO:0000256" key="4">
    <source>
        <dbReference type="ARBA" id="ARBA00022737"/>
    </source>
</evidence>
<feature type="signal peptide" evidence="8">
    <location>
        <begin position="1"/>
        <end position="21"/>
    </location>
</feature>
<evidence type="ECO:0000256" key="3">
    <source>
        <dbReference type="ARBA" id="ARBA00022729"/>
    </source>
</evidence>
<dbReference type="AlphaFoldDB" id="A0AAF0TEP5"/>
<proteinExistence type="predicted"/>
<organism evidence="9 10">
    <name type="scientific">Solanum verrucosum</name>
    <dbReference type="NCBI Taxonomy" id="315347"/>
    <lineage>
        <taxon>Eukaryota</taxon>
        <taxon>Viridiplantae</taxon>
        <taxon>Streptophyta</taxon>
        <taxon>Embryophyta</taxon>
        <taxon>Tracheophyta</taxon>
        <taxon>Spermatophyta</taxon>
        <taxon>Magnoliopsida</taxon>
        <taxon>eudicotyledons</taxon>
        <taxon>Gunneridae</taxon>
        <taxon>Pentapetalae</taxon>
        <taxon>asterids</taxon>
        <taxon>lamiids</taxon>
        <taxon>Solanales</taxon>
        <taxon>Solanaceae</taxon>
        <taxon>Solanoideae</taxon>
        <taxon>Solaneae</taxon>
        <taxon>Solanum</taxon>
    </lineage>
</organism>
<dbReference type="GO" id="GO:0016020">
    <property type="term" value="C:membrane"/>
    <property type="evidence" value="ECO:0007669"/>
    <property type="project" value="UniProtKB-SubCell"/>
</dbReference>
<keyword evidence="10" id="KW-1185">Reference proteome</keyword>
<evidence type="ECO:0000256" key="1">
    <source>
        <dbReference type="ARBA" id="ARBA00004479"/>
    </source>
</evidence>
<dbReference type="Gene3D" id="3.80.10.10">
    <property type="entry name" value="Ribonuclease Inhibitor"/>
    <property type="match status" value="1"/>
</dbReference>
<dbReference type="FunFam" id="3.80.10.10:FF:000041">
    <property type="entry name" value="LRR receptor-like serine/threonine-protein kinase ERECTA"/>
    <property type="match status" value="1"/>
</dbReference>